<keyword evidence="3" id="KW-0804">Transcription</keyword>
<dbReference type="SUPFAM" id="SSF47413">
    <property type="entry name" value="lambda repressor-like DNA-binding domains"/>
    <property type="match status" value="1"/>
</dbReference>
<sequence>MTTLKELATILNVSVSTVSKALNDSPEIGEDTKRRVKQLAAELDYQPNRLAQQLKSNATKTIGVIIPTIINPFFAEVLHGIENYADSHQYDIITTISNESFDKEQRAIKMLARGSVDGFIVAAARETQMEQKIAHLQSILNNQIPLVMFDRVVDQINCAKVVVDDYESVYNATQNLIEKGRQHFVLFSNIADLSVGKLRSQGFQDALKDAGLTFDVVDLKAIDNLNGKILDYLKTHSNTDAIVSIDHLTGIVALNMAESLGKSIPTDIDIVGFGYTETPLLVNNKIAIIQQKGEAIGFKTTELLLEKIKHKEVSGGDTIVIPNGFNPVY</sequence>
<dbReference type="PROSITE" id="PS50932">
    <property type="entry name" value="HTH_LACI_2"/>
    <property type="match status" value="1"/>
</dbReference>
<evidence type="ECO:0000259" key="4">
    <source>
        <dbReference type="PROSITE" id="PS50932"/>
    </source>
</evidence>
<dbReference type="OrthoDB" id="9803256at2"/>
<dbReference type="CDD" id="cd06267">
    <property type="entry name" value="PBP1_LacI_sugar_binding-like"/>
    <property type="match status" value="1"/>
</dbReference>
<dbReference type="Gene3D" id="1.10.260.40">
    <property type="entry name" value="lambda repressor-like DNA-binding domains"/>
    <property type="match status" value="1"/>
</dbReference>
<dbReference type="InterPro" id="IPR010982">
    <property type="entry name" value="Lambda_DNA-bd_dom_sf"/>
</dbReference>
<dbReference type="AlphaFoldDB" id="A0A506PHS6"/>
<dbReference type="Gene3D" id="3.40.50.2300">
    <property type="match status" value="2"/>
</dbReference>
<evidence type="ECO:0000256" key="3">
    <source>
        <dbReference type="ARBA" id="ARBA00023163"/>
    </source>
</evidence>
<dbReference type="InterPro" id="IPR000843">
    <property type="entry name" value="HTH_LacI"/>
</dbReference>
<feature type="domain" description="HTH lacI-type" evidence="4">
    <location>
        <begin position="2"/>
        <end position="56"/>
    </location>
</feature>
<protein>
    <submittedName>
        <fullName evidence="5">LacI family transcriptional regulator</fullName>
    </submittedName>
</protein>
<dbReference type="EMBL" id="VHIQ01000004">
    <property type="protein sequence ID" value="TPV33396.1"/>
    <property type="molecule type" value="Genomic_DNA"/>
</dbReference>
<dbReference type="Pfam" id="PF00532">
    <property type="entry name" value="Peripla_BP_1"/>
    <property type="match status" value="1"/>
</dbReference>
<evidence type="ECO:0000256" key="1">
    <source>
        <dbReference type="ARBA" id="ARBA00023015"/>
    </source>
</evidence>
<dbReference type="CDD" id="cd01392">
    <property type="entry name" value="HTH_LacI"/>
    <property type="match status" value="1"/>
</dbReference>
<dbReference type="PANTHER" id="PTHR30146">
    <property type="entry name" value="LACI-RELATED TRANSCRIPTIONAL REPRESSOR"/>
    <property type="match status" value="1"/>
</dbReference>
<dbReference type="GO" id="GO:0000976">
    <property type="term" value="F:transcription cis-regulatory region binding"/>
    <property type="evidence" value="ECO:0007669"/>
    <property type="project" value="TreeGrafter"/>
</dbReference>
<dbReference type="GO" id="GO:0003700">
    <property type="term" value="F:DNA-binding transcription factor activity"/>
    <property type="evidence" value="ECO:0007669"/>
    <property type="project" value="TreeGrafter"/>
</dbReference>
<dbReference type="InterPro" id="IPR001761">
    <property type="entry name" value="Peripla_BP/Lac1_sug-bd_dom"/>
</dbReference>
<dbReference type="Proteomes" id="UP000317332">
    <property type="component" value="Unassembled WGS sequence"/>
</dbReference>
<organism evidence="5 6">
    <name type="scientific">Paucihalobacter ruber</name>
    <dbReference type="NCBI Taxonomy" id="2567861"/>
    <lineage>
        <taxon>Bacteria</taxon>
        <taxon>Pseudomonadati</taxon>
        <taxon>Bacteroidota</taxon>
        <taxon>Flavobacteriia</taxon>
        <taxon>Flavobacteriales</taxon>
        <taxon>Flavobacteriaceae</taxon>
        <taxon>Paucihalobacter</taxon>
    </lineage>
</organism>
<comment type="caution">
    <text evidence="5">The sequence shown here is derived from an EMBL/GenBank/DDBJ whole genome shotgun (WGS) entry which is preliminary data.</text>
</comment>
<dbReference type="SUPFAM" id="SSF53822">
    <property type="entry name" value="Periplasmic binding protein-like I"/>
    <property type="match status" value="1"/>
</dbReference>
<dbReference type="SMART" id="SM00354">
    <property type="entry name" value="HTH_LACI"/>
    <property type="match status" value="1"/>
</dbReference>
<gene>
    <name evidence="5" type="ORF">FJ651_09925</name>
</gene>
<keyword evidence="1" id="KW-0805">Transcription regulation</keyword>
<dbReference type="Pfam" id="PF00356">
    <property type="entry name" value="LacI"/>
    <property type="match status" value="1"/>
</dbReference>
<keyword evidence="2" id="KW-0238">DNA-binding</keyword>
<evidence type="ECO:0000313" key="5">
    <source>
        <dbReference type="EMBL" id="TPV33396.1"/>
    </source>
</evidence>
<dbReference type="InterPro" id="IPR028082">
    <property type="entry name" value="Peripla_BP_I"/>
</dbReference>
<name>A0A506PHS6_9FLAO</name>
<evidence type="ECO:0000256" key="2">
    <source>
        <dbReference type="ARBA" id="ARBA00023125"/>
    </source>
</evidence>
<proteinExistence type="predicted"/>
<dbReference type="RefSeq" id="WP_140990358.1">
    <property type="nucleotide sequence ID" value="NZ_VHIQ01000004.1"/>
</dbReference>
<accession>A0A506PHS6</accession>
<keyword evidence="6" id="KW-1185">Reference proteome</keyword>
<evidence type="ECO:0000313" key="6">
    <source>
        <dbReference type="Proteomes" id="UP000317332"/>
    </source>
</evidence>
<dbReference type="PANTHER" id="PTHR30146:SF109">
    <property type="entry name" value="HTH-TYPE TRANSCRIPTIONAL REGULATOR GALS"/>
    <property type="match status" value="1"/>
</dbReference>
<reference evidence="5 6" key="1">
    <citation type="submission" date="2019-06" db="EMBL/GenBank/DDBJ databases">
        <title>Flavobacteriaceae Paucihalobacterium erythroidium CWB-1, complete genome.</title>
        <authorList>
            <person name="Wu S."/>
        </authorList>
    </citation>
    <scope>NUCLEOTIDE SEQUENCE [LARGE SCALE GENOMIC DNA]</scope>
    <source>
        <strain evidence="5 6">CWB-1</strain>
    </source>
</reference>